<dbReference type="AlphaFoldDB" id="A0AAE0JWD3"/>
<name>A0AAE0JWD3_9PEZI</name>
<protein>
    <submittedName>
        <fullName evidence="2">Uncharacterized protein</fullName>
    </submittedName>
</protein>
<reference evidence="2" key="2">
    <citation type="submission" date="2023-06" db="EMBL/GenBank/DDBJ databases">
        <authorList>
            <consortium name="Lawrence Berkeley National Laboratory"/>
            <person name="Haridas S."/>
            <person name="Hensen N."/>
            <person name="Bonometti L."/>
            <person name="Westerberg I."/>
            <person name="Brannstrom I.O."/>
            <person name="Guillou S."/>
            <person name="Cros-Aarteil S."/>
            <person name="Calhoun S."/>
            <person name="Kuo A."/>
            <person name="Mondo S."/>
            <person name="Pangilinan J."/>
            <person name="Riley R."/>
            <person name="Labutti K."/>
            <person name="Andreopoulos B."/>
            <person name="Lipzen A."/>
            <person name="Chen C."/>
            <person name="Yanf M."/>
            <person name="Daum C."/>
            <person name="Ng V."/>
            <person name="Clum A."/>
            <person name="Steindorff A."/>
            <person name="Ohm R."/>
            <person name="Martin F."/>
            <person name="Silar P."/>
            <person name="Natvig D."/>
            <person name="Lalanne C."/>
            <person name="Gautier V."/>
            <person name="Ament-Velasquez S.L."/>
            <person name="Kruys A."/>
            <person name="Hutchinson M.I."/>
            <person name="Powell A.J."/>
            <person name="Barry K."/>
            <person name="Miller A.N."/>
            <person name="Grigoriev I.V."/>
            <person name="Debuchy R."/>
            <person name="Gladieux P."/>
            <person name="Thoren M.H."/>
            <person name="Johannesson H."/>
        </authorList>
    </citation>
    <scope>NUCLEOTIDE SEQUENCE</scope>
    <source>
        <strain evidence="2">CBS 958.72</strain>
    </source>
</reference>
<comment type="caution">
    <text evidence="2">The sequence shown here is derived from an EMBL/GenBank/DDBJ whole genome shotgun (WGS) entry which is preliminary data.</text>
</comment>
<proteinExistence type="predicted"/>
<feature type="transmembrane region" description="Helical" evidence="1">
    <location>
        <begin position="341"/>
        <end position="364"/>
    </location>
</feature>
<dbReference type="EMBL" id="JAULSN010000008">
    <property type="protein sequence ID" value="KAK3365598.1"/>
    <property type="molecule type" value="Genomic_DNA"/>
</dbReference>
<evidence type="ECO:0000313" key="2">
    <source>
        <dbReference type="EMBL" id="KAK3365598.1"/>
    </source>
</evidence>
<gene>
    <name evidence="2" type="ORF">B0T24DRAFT_393263</name>
</gene>
<keyword evidence="1" id="KW-0812">Transmembrane</keyword>
<evidence type="ECO:0000313" key="3">
    <source>
        <dbReference type="Proteomes" id="UP001287356"/>
    </source>
</evidence>
<feature type="transmembrane region" description="Helical" evidence="1">
    <location>
        <begin position="376"/>
        <end position="397"/>
    </location>
</feature>
<keyword evidence="1" id="KW-1133">Transmembrane helix</keyword>
<organism evidence="2 3">
    <name type="scientific">Lasiosphaeria ovina</name>
    <dbReference type="NCBI Taxonomy" id="92902"/>
    <lineage>
        <taxon>Eukaryota</taxon>
        <taxon>Fungi</taxon>
        <taxon>Dikarya</taxon>
        <taxon>Ascomycota</taxon>
        <taxon>Pezizomycotina</taxon>
        <taxon>Sordariomycetes</taxon>
        <taxon>Sordariomycetidae</taxon>
        <taxon>Sordariales</taxon>
        <taxon>Lasiosphaeriaceae</taxon>
        <taxon>Lasiosphaeria</taxon>
    </lineage>
</organism>
<sequence length="420" mass="47241">MDGHRALAAAQPRRLPFLPSQQPTFTVLRISSTAYADPIEETILGHENLEAWVSRHDYRPETPTDAEALVVGIKINIAPGPIWTFDIGETQFDNLFDRFAIEKTFRHGIMNLVDGFYPFVSETGNPAYSFYLRLTGMRFHLFWSSKPSAGSTRAILIFDPAHDRLGWSIYLKAYRKLVHHPLFPTFAALKYILTGNYGDLGDRMAKVVHVERQTSSAHSGGHNMLTLSQIISEASISTTNTSVGVGVADRIISYLETDSLELRKRGAGDQQTQYDDTWRDALEGIPILREELRSLLLIADGLDKRIQVQLSIIYNLIARADSQASLKLAKRAKEDSSSMKTVAIMTMAFLPATFFAALFAMPTLQWDTSQVVQDNFWVYLAFTLPSTALVFVIWGVVTQRQAIKDLVSFVFPQRKRNSDE</sequence>
<keyword evidence="1" id="KW-0472">Membrane</keyword>
<reference evidence="2" key="1">
    <citation type="journal article" date="2023" name="Mol. Phylogenet. Evol.">
        <title>Genome-scale phylogeny and comparative genomics of the fungal order Sordariales.</title>
        <authorList>
            <person name="Hensen N."/>
            <person name="Bonometti L."/>
            <person name="Westerberg I."/>
            <person name="Brannstrom I.O."/>
            <person name="Guillou S."/>
            <person name="Cros-Aarteil S."/>
            <person name="Calhoun S."/>
            <person name="Haridas S."/>
            <person name="Kuo A."/>
            <person name="Mondo S."/>
            <person name="Pangilinan J."/>
            <person name="Riley R."/>
            <person name="LaButti K."/>
            <person name="Andreopoulos B."/>
            <person name="Lipzen A."/>
            <person name="Chen C."/>
            <person name="Yan M."/>
            <person name="Daum C."/>
            <person name="Ng V."/>
            <person name="Clum A."/>
            <person name="Steindorff A."/>
            <person name="Ohm R.A."/>
            <person name="Martin F."/>
            <person name="Silar P."/>
            <person name="Natvig D.O."/>
            <person name="Lalanne C."/>
            <person name="Gautier V."/>
            <person name="Ament-Velasquez S.L."/>
            <person name="Kruys A."/>
            <person name="Hutchinson M.I."/>
            <person name="Powell A.J."/>
            <person name="Barry K."/>
            <person name="Miller A.N."/>
            <person name="Grigoriev I.V."/>
            <person name="Debuchy R."/>
            <person name="Gladieux P."/>
            <person name="Hiltunen Thoren M."/>
            <person name="Johannesson H."/>
        </authorList>
    </citation>
    <scope>NUCLEOTIDE SEQUENCE</scope>
    <source>
        <strain evidence="2">CBS 958.72</strain>
    </source>
</reference>
<keyword evidence="3" id="KW-1185">Reference proteome</keyword>
<dbReference type="Proteomes" id="UP001287356">
    <property type="component" value="Unassembled WGS sequence"/>
</dbReference>
<accession>A0AAE0JWD3</accession>
<evidence type="ECO:0000256" key="1">
    <source>
        <dbReference type="SAM" id="Phobius"/>
    </source>
</evidence>
<dbReference type="Gene3D" id="1.20.58.340">
    <property type="entry name" value="Magnesium transport protein CorA, transmembrane region"/>
    <property type="match status" value="1"/>
</dbReference>